<dbReference type="PIRSF" id="PIRSF018266">
    <property type="entry name" value="FecR"/>
    <property type="match status" value="1"/>
</dbReference>
<dbReference type="Gene3D" id="2.60.120.1440">
    <property type="match status" value="1"/>
</dbReference>
<keyword evidence="3" id="KW-1185">Reference proteome</keyword>
<reference evidence="3" key="1">
    <citation type="journal article" date="2019" name="Int. J. Syst. Evol. Microbiol.">
        <title>The Global Catalogue of Microorganisms (GCM) 10K type strain sequencing project: providing services to taxonomists for standard genome sequencing and annotation.</title>
        <authorList>
            <consortium name="The Broad Institute Genomics Platform"/>
            <consortium name="The Broad Institute Genome Sequencing Center for Infectious Disease"/>
            <person name="Wu L."/>
            <person name="Ma J."/>
        </authorList>
    </citation>
    <scope>NUCLEOTIDE SEQUENCE [LARGE SCALE GENOMIC DNA]</scope>
    <source>
        <strain evidence="3">CGMCC 1.16275</strain>
    </source>
</reference>
<evidence type="ECO:0000259" key="1">
    <source>
        <dbReference type="Pfam" id="PF04773"/>
    </source>
</evidence>
<name>A0ABW2KSL1_9PROT</name>
<accession>A0ABW2KSL1</accession>
<proteinExistence type="predicted"/>
<dbReference type="Pfam" id="PF04773">
    <property type="entry name" value="FecR"/>
    <property type="match status" value="1"/>
</dbReference>
<evidence type="ECO:0000313" key="2">
    <source>
        <dbReference type="EMBL" id="MFC7333022.1"/>
    </source>
</evidence>
<dbReference type="InterPro" id="IPR012373">
    <property type="entry name" value="Ferrdict_sens_TM"/>
</dbReference>
<dbReference type="PANTHER" id="PTHR30273">
    <property type="entry name" value="PERIPLASMIC SIGNAL SENSOR AND SIGMA FACTOR ACTIVATOR FECR-RELATED"/>
    <property type="match status" value="1"/>
</dbReference>
<dbReference type="Gene3D" id="3.55.50.30">
    <property type="match status" value="1"/>
</dbReference>
<dbReference type="RefSeq" id="WP_377357832.1">
    <property type="nucleotide sequence ID" value="NZ_JBHTCM010000009.1"/>
</dbReference>
<evidence type="ECO:0000313" key="3">
    <source>
        <dbReference type="Proteomes" id="UP001596456"/>
    </source>
</evidence>
<gene>
    <name evidence="2" type="ORF">ACFQPS_07595</name>
</gene>
<dbReference type="PANTHER" id="PTHR30273:SF2">
    <property type="entry name" value="PROTEIN FECR"/>
    <property type="match status" value="1"/>
</dbReference>
<feature type="domain" description="FecR protein" evidence="1">
    <location>
        <begin position="131"/>
        <end position="223"/>
    </location>
</feature>
<organism evidence="2 3">
    <name type="scientific">Rhodocista pekingensis</name>
    <dbReference type="NCBI Taxonomy" id="201185"/>
    <lineage>
        <taxon>Bacteria</taxon>
        <taxon>Pseudomonadati</taxon>
        <taxon>Pseudomonadota</taxon>
        <taxon>Alphaproteobacteria</taxon>
        <taxon>Rhodospirillales</taxon>
        <taxon>Azospirillaceae</taxon>
        <taxon>Rhodocista</taxon>
    </lineage>
</organism>
<protein>
    <submittedName>
        <fullName evidence="2">FecR family protein</fullName>
    </submittedName>
</protein>
<dbReference type="InterPro" id="IPR006860">
    <property type="entry name" value="FecR"/>
</dbReference>
<dbReference type="EMBL" id="JBHTCM010000009">
    <property type="protein sequence ID" value="MFC7333022.1"/>
    <property type="molecule type" value="Genomic_DNA"/>
</dbReference>
<dbReference type="Proteomes" id="UP001596456">
    <property type="component" value="Unassembled WGS sequence"/>
</dbReference>
<sequence length="342" mass="37315">MSRDRTADQSRAREARVLEETARWLATRLDAGADELDRDPWITADPARRAAALDLLGLCNDPALHEAMRRADTTRAEVATGRVRDDRRPVPGGILAGVFAALARPRLAAAACAVLLALLWIGAGLSDPAVTYRTGRGQSLTVALDDGSTLTLGGDTRLTVSLGRTERAAELRQGSVMFEVARDPARPFVIDAGDSRTEVLGTRFVLDRFSGGTELSVYSGRVRFGPADREGIEATAGQRVAVLSGRLGEVRPFEPDPAPWRSDWIETSGMSLGRLVEELNRWSDRPVELADPALKRLRVSGYFRLSETEKQLEGIALLHRLHLRREADRYVLAPAAGDGKPY</sequence>
<comment type="caution">
    <text evidence="2">The sequence shown here is derived from an EMBL/GenBank/DDBJ whole genome shotgun (WGS) entry which is preliminary data.</text>
</comment>